<accession>A0A6L2MMC1</accession>
<dbReference type="EMBL" id="BKCJ010007034">
    <property type="protein sequence ID" value="GEU75186.1"/>
    <property type="molecule type" value="Genomic_DNA"/>
</dbReference>
<protein>
    <submittedName>
        <fullName evidence="6">Putative ribonuclease H-like domain-containing protein</fullName>
    </submittedName>
</protein>
<evidence type="ECO:0000313" key="6">
    <source>
        <dbReference type="EMBL" id="GEU75186.1"/>
    </source>
</evidence>
<dbReference type="Pfam" id="PF13976">
    <property type="entry name" value="gag_pre-integrs"/>
    <property type="match status" value="1"/>
</dbReference>
<dbReference type="InterPro" id="IPR039537">
    <property type="entry name" value="Retrotran_Ty1/copia-like"/>
</dbReference>
<keyword evidence="1" id="KW-0863">Zinc-finger</keyword>
<dbReference type="GO" id="GO:0003676">
    <property type="term" value="F:nucleic acid binding"/>
    <property type="evidence" value="ECO:0007669"/>
    <property type="project" value="InterPro"/>
</dbReference>
<feature type="coiled-coil region" evidence="2">
    <location>
        <begin position="383"/>
        <end position="410"/>
    </location>
</feature>
<dbReference type="InterPro" id="IPR001878">
    <property type="entry name" value="Znf_CCHC"/>
</dbReference>
<keyword evidence="1" id="KW-0479">Metal-binding</keyword>
<dbReference type="GO" id="GO:0008270">
    <property type="term" value="F:zinc ion binding"/>
    <property type="evidence" value="ECO:0007669"/>
    <property type="project" value="UniProtKB-KW"/>
</dbReference>
<comment type="caution">
    <text evidence="6">The sequence shown here is derived from an EMBL/GenBank/DDBJ whole genome shotgun (WGS) entry which is preliminary data.</text>
</comment>
<dbReference type="GO" id="GO:0015074">
    <property type="term" value="P:DNA integration"/>
    <property type="evidence" value="ECO:0007669"/>
    <property type="project" value="InterPro"/>
</dbReference>
<dbReference type="Gene3D" id="3.30.420.10">
    <property type="entry name" value="Ribonuclease H-like superfamily/Ribonuclease H"/>
    <property type="match status" value="1"/>
</dbReference>
<evidence type="ECO:0000256" key="3">
    <source>
        <dbReference type="SAM" id="MobiDB-lite"/>
    </source>
</evidence>
<proteinExistence type="predicted"/>
<dbReference type="AlphaFoldDB" id="A0A6L2MMC1"/>
<name>A0A6L2MMC1_TANCI</name>
<evidence type="ECO:0000259" key="4">
    <source>
        <dbReference type="PROSITE" id="PS50158"/>
    </source>
</evidence>
<evidence type="ECO:0000259" key="5">
    <source>
        <dbReference type="PROSITE" id="PS50994"/>
    </source>
</evidence>
<organism evidence="6">
    <name type="scientific">Tanacetum cinerariifolium</name>
    <name type="common">Dalmatian daisy</name>
    <name type="synonym">Chrysanthemum cinerariifolium</name>
    <dbReference type="NCBI Taxonomy" id="118510"/>
    <lineage>
        <taxon>Eukaryota</taxon>
        <taxon>Viridiplantae</taxon>
        <taxon>Streptophyta</taxon>
        <taxon>Embryophyta</taxon>
        <taxon>Tracheophyta</taxon>
        <taxon>Spermatophyta</taxon>
        <taxon>Magnoliopsida</taxon>
        <taxon>eudicotyledons</taxon>
        <taxon>Gunneridae</taxon>
        <taxon>Pentapetalae</taxon>
        <taxon>asterids</taxon>
        <taxon>campanulids</taxon>
        <taxon>Asterales</taxon>
        <taxon>Asteraceae</taxon>
        <taxon>Asteroideae</taxon>
        <taxon>Anthemideae</taxon>
        <taxon>Anthemidinae</taxon>
        <taxon>Tanacetum</taxon>
    </lineage>
</organism>
<gene>
    <name evidence="6" type="ORF">Tci_047164</name>
</gene>
<keyword evidence="2" id="KW-0175">Coiled coil</keyword>
<feature type="region of interest" description="Disordered" evidence="3">
    <location>
        <begin position="491"/>
        <end position="510"/>
    </location>
</feature>
<dbReference type="InterPro" id="IPR012337">
    <property type="entry name" value="RNaseH-like_sf"/>
</dbReference>
<dbReference type="SUPFAM" id="SSF57756">
    <property type="entry name" value="Retrovirus zinc finger-like domains"/>
    <property type="match status" value="1"/>
</dbReference>
<dbReference type="InterPro" id="IPR036875">
    <property type="entry name" value="Znf_CCHC_sf"/>
</dbReference>
<feature type="domain" description="Integrase catalytic" evidence="5">
    <location>
        <begin position="18"/>
        <end position="196"/>
    </location>
</feature>
<feature type="compositionally biased region" description="Basic and acidic residues" evidence="3">
    <location>
        <begin position="493"/>
        <end position="502"/>
    </location>
</feature>
<dbReference type="InterPro" id="IPR036397">
    <property type="entry name" value="RNaseH_sf"/>
</dbReference>
<feature type="non-terminal residue" evidence="6">
    <location>
        <position position="1"/>
    </location>
</feature>
<evidence type="ECO:0000256" key="2">
    <source>
        <dbReference type="SAM" id="Coils"/>
    </source>
</evidence>
<dbReference type="PANTHER" id="PTHR42648:SF32">
    <property type="entry name" value="RIBONUCLEASE H-LIKE DOMAIN, GAG-PRE-INTEGRASE DOMAIN PROTEIN-RELATED"/>
    <property type="match status" value="1"/>
</dbReference>
<sequence>GNPQMNLQDQGVIDSGCLRYMTGNMSYLTDYKEIDGGYVAFGGNPKEGKITRKCTIKTVVTDDYSRFTWVFFLATKNETSDILKSFITKIENLVEHKVKVIRYDSGTEFKNREMNQFCKIKGIMRQFSVARSPQQNGVAERRNRTLIKVAKTMLADSKLPTTFWTEVVSTACSVQNKVLVVKPHNKTSYKLFMGNPQMNLQDQGVIDSGCLRYMTGNMSYLTDYKEIDGGYVAFGGNPKEGKITRKCTIKTGNLDFKNVYFFWSTAKAKTINGETQIHAKVDGKKIIITESFVRRDLQLADEEGIDYLPNSTIFEQLALMGCQETMEDTTAKTRFESVSKQSNNSLLVRGNTLQSDKDRLELNELMALCTNLQTIVLELKKIKTSQHNEIASLKRRVNKLEKRNRSRTHKLKKLYKVGLTARVESFEESLEMFDVNDLGGEKVFVEQEVVVKNANNEVKNVATITTEELTLAQTLEALKSSKPKAKRIVFQEPAKRAEEKRNKPPTQAQQRKIICTYQKNMEGYKFKDLKLKDFDSIKEMFDKAFRRVNTFVDFRTELVQRKEKRAGEELIQESTKKKKVDDDKETIELKQLMEIIPDIYMLVEKTYPLTAPTLSMMLEKKLQIDYQSEMAYQLCKLIKKQLKMELVDIVKSRVGYSGSEVGRRGESIDSAFARFNTIITSLKALDEGYSSKNYVKKFLKDLHPKWRAKVTTIEKSKDLTSLSLDELTGNLKVHEMIIKKDYEIVKEKVKRKSLALKAKKESSDEECSTSGSEDEEYVMAVRDFKKFFKRRGRFVRQPRNDKKTFQRSRDDKNGKSDIKCFRCGDPNHLIGECPKPAKDKNKRAFVGGSWSDSGKEDDKKVKKKCVMLLKQVSDITKEGKVIGRGIRKKGLYVMKLRNKPKDQICLAMIDENSTLWHRRLGHANMHFIQSLASKELVTNLPKLKFDQQFCDACKIRKQAHASHRAKNIVSTTRCLELLHMDLFGLFAVQSYGGNCYT</sequence>
<dbReference type="PANTHER" id="PTHR42648">
    <property type="entry name" value="TRANSPOSASE, PUTATIVE-RELATED"/>
    <property type="match status" value="1"/>
</dbReference>
<evidence type="ECO:0000256" key="1">
    <source>
        <dbReference type="PROSITE-ProRule" id="PRU00047"/>
    </source>
</evidence>
<dbReference type="PROSITE" id="PS50158">
    <property type="entry name" value="ZF_CCHC"/>
    <property type="match status" value="1"/>
</dbReference>
<dbReference type="Pfam" id="PF00665">
    <property type="entry name" value="rve"/>
    <property type="match status" value="1"/>
</dbReference>
<keyword evidence="1" id="KW-0862">Zinc</keyword>
<dbReference type="Pfam" id="PF14223">
    <property type="entry name" value="Retrotran_gag_2"/>
    <property type="match status" value="1"/>
</dbReference>
<feature type="domain" description="CCHC-type" evidence="4">
    <location>
        <begin position="819"/>
        <end position="835"/>
    </location>
</feature>
<dbReference type="InterPro" id="IPR001584">
    <property type="entry name" value="Integrase_cat-core"/>
</dbReference>
<dbReference type="InterPro" id="IPR025724">
    <property type="entry name" value="GAG-pre-integrase_dom"/>
</dbReference>
<dbReference type="SUPFAM" id="SSF53098">
    <property type="entry name" value="Ribonuclease H-like"/>
    <property type="match status" value="1"/>
</dbReference>
<reference evidence="6" key="1">
    <citation type="journal article" date="2019" name="Sci. Rep.">
        <title>Draft genome of Tanacetum cinerariifolium, the natural source of mosquito coil.</title>
        <authorList>
            <person name="Yamashiro T."/>
            <person name="Shiraishi A."/>
            <person name="Satake H."/>
            <person name="Nakayama K."/>
        </authorList>
    </citation>
    <scope>NUCLEOTIDE SEQUENCE</scope>
</reference>
<dbReference type="PROSITE" id="PS50994">
    <property type="entry name" value="INTEGRASE"/>
    <property type="match status" value="1"/>
</dbReference>